<evidence type="ECO:0000256" key="4">
    <source>
        <dbReference type="SAM" id="Coils"/>
    </source>
</evidence>
<evidence type="ECO:0000256" key="3">
    <source>
        <dbReference type="PROSITE-ProRule" id="PRU00221"/>
    </source>
</evidence>
<dbReference type="OrthoDB" id="338622at2759"/>
<accession>A0A8S1V3I0</accession>
<organism evidence="6 7">
    <name type="scientific">Paramecium pentaurelia</name>
    <dbReference type="NCBI Taxonomy" id="43138"/>
    <lineage>
        <taxon>Eukaryota</taxon>
        <taxon>Sar</taxon>
        <taxon>Alveolata</taxon>
        <taxon>Ciliophora</taxon>
        <taxon>Intramacronucleata</taxon>
        <taxon>Oligohymenophorea</taxon>
        <taxon>Peniculida</taxon>
        <taxon>Parameciidae</taxon>
        <taxon>Paramecium</taxon>
    </lineage>
</organism>
<dbReference type="Pfam" id="PF00805">
    <property type="entry name" value="Pentapeptide"/>
    <property type="match status" value="1"/>
</dbReference>
<evidence type="ECO:0000256" key="1">
    <source>
        <dbReference type="ARBA" id="ARBA00022574"/>
    </source>
</evidence>
<keyword evidence="1 3" id="KW-0853">WD repeat</keyword>
<feature type="repeat" description="WD" evidence="3">
    <location>
        <begin position="938"/>
        <end position="979"/>
    </location>
</feature>
<dbReference type="Proteomes" id="UP000689195">
    <property type="component" value="Unassembled WGS sequence"/>
</dbReference>
<dbReference type="PANTHER" id="PTHR22847">
    <property type="entry name" value="WD40 REPEAT PROTEIN"/>
    <property type="match status" value="1"/>
</dbReference>
<keyword evidence="2" id="KW-0677">Repeat</keyword>
<reference evidence="6" key="1">
    <citation type="submission" date="2021-01" db="EMBL/GenBank/DDBJ databases">
        <authorList>
            <consortium name="Genoscope - CEA"/>
            <person name="William W."/>
        </authorList>
    </citation>
    <scope>NUCLEOTIDE SEQUENCE</scope>
</reference>
<dbReference type="GO" id="GO:1990234">
    <property type="term" value="C:transferase complex"/>
    <property type="evidence" value="ECO:0007669"/>
    <property type="project" value="UniProtKB-ARBA"/>
</dbReference>
<name>A0A8S1V3I0_9CILI</name>
<evidence type="ECO:0000313" key="6">
    <source>
        <dbReference type="EMBL" id="CAD8171940.1"/>
    </source>
</evidence>
<dbReference type="AlphaFoldDB" id="A0A8S1V3I0"/>
<evidence type="ECO:0008006" key="8">
    <source>
        <dbReference type="Google" id="ProtNLM"/>
    </source>
</evidence>
<evidence type="ECO:0000256" key="2">
    <source>
        <dbReference type="ARBA" id="ARBA00022737"/>
    </source>
</evidence>
<feature type="coiled-coil region" evidence="4">
    <location>
        <begin position="322"/>
        <end position="388"/>
    </location>
</feature>
<dbReference type="PANTHER" id="PTHR22847:SF637">
    <property type="entry name" value="WD REPEAT DOMAIN 5B"/>
    <property type="match status" value="1"/>
</dbReference>
<dbReference type="InterPro" id="IPR001680">
    <property type="entry name" value="WD40_rpt"/>
</dbReference>
<feature type="repeat" description="WD" evidence="3">
    <location>
        <begin position="854"/>
        <end position="895"/>
    </location>
</feature>
<sequence>MVQLQPRTLQYAFLDQQSGSKFLGFIQISLDLILKSTLNYITTSGYLCIELFSLCNMLVRVLFSYYNCFQKKKLNSNFKECLENYLAEFENTVKSNVTQCWEFGIEFELEIMNTTLAHIPTKLEGPNNLTLGINQSIFKFEINDALIQSIFEYAKEILKRFVGKVRNPIKKYEYEMEYHYVNNSETQIQNIKIELQNLYIQFIKNSQDWILYYCWIKMISDFLTYRPIVDINILLQDIRNPFERRKKWKDLIKNQCIEQLPYNINLAKCICFPNKSNVLSRNLFLREYSEIGLTELSEFQQYLMKLNKQPDQQFWQFYIIYNKEKENQKDNELNQINQQIQHLFNFIPIFQQFLDYLQSLLEKNQSIIQKMNKLIQNLKNEQNDADTNYKSEILDQNSKIQINTIEMIYVINEINLHIILMTYKLSFITNSLIMENISVFSDIVDNIKNQYQMQFLTLLNLLPKNLMEFFKTKFNWQDALNNDFNRNSIQNPFDNIPNYPLEQLRILSENILEKGEENINFKKKQIEILKQSWLNQEKFNLSQIQYKQVLQILKEKVINKKSFKKKLILLIQISAQYDMIQVASNIISVLGFITKDLSNIHLSGIRLQNTSLIGIDFSNSDLSKSIFYNVNISDCNFTGSTLNNAEWQNIINYNIQREIQNCHSLFQFYQQKQMVIYSTGKKFMQLGLENGQQPLEIFESYQNLNCYDISNDGQNIAYTLEHNVFERPCKQCIHIVLFKITSLLASGGNDNKIIIRNLQKESIITEIDIISKKLKNLVFSYNNDYIALHFTTEFIQLNSGDKWTPLKGVNNLQEKITVFAFSFDQMMASVSSTDNKSQIIWLFNLKQKEKERKLKGHRDKINYLLFLSDKRSLISGGDDFFIMLWNYQTGELKGRVQKYTHKIQFLNISKNNRILGYYNQKKSISFIDLDAFQSVHQLKHPSKEISQILFSKDGLILVSCNQSKNITLWDMKGGKQMRKIKEKHDNNVIQIAFTQNGKFLAYAVKKEIILLKKFQDDASRENGWETKETIKKIKFSKDEKYLAYLCEEDDSEITLIPQEGNLDKKNFQNKNNQQKIKILDFCFAYDSQILNMLKNLFLVGIIWMKDKNLHLNQIQQLNVFHFLHLVVILLIQMILIIQSIMIYQLRIKNKQIKNSLMQIVLLFLHMKMSHIQQQE</sequence>
<keyword evidence="4" id="KW-0175">Coiled coil</keyword>
<comment type="caution">
    <text evidence="6">The sequence shown here is derived from an EMBL/GenBank/DDBJ whole genome shotgun (WGS) entry which is preliminary data.</text>
</comment>
<keyword evidence="7" id="KW-1185">Reference proteome</keyword>
<dbReference type="InterPro" id="IPR001646">
    <property type="entry name" value="5peptide_repeat"/>
</dbReference>
<gene>
    <name evidence="6" type="ORF">PPENT_87.1.T0560004</name>
</gene>
<dbReference type="EMBL" id="CAJJDO010000056">
    <property type="protein sequence ID" value="CAD8171940.1"/>
    <property type="molecule type" value="Genomic_DNA"/>
</dbReference>
<keyword evidence="5" id="KW-0472">Membrane</keyword>
<keyword evidence="5" id="KW-1133">Transmembrane helix</keyword>
<feature type="transmembrane region" description="Helical" evidence="5">
    <location>
        <begin position="1122"/>
        <end position="1143"/>
    </location>
</feature>
<dbReference type="Pfam" id="PF00400">
    <property type="entry name" value="WD40"/>
    <property type="match status" value="2"/>
</dbReference>
<dbReference type="PROSITE" id="PS50294">
    <property type="entry name" value="WD_REPEATS_REGION"/>
    <property type="match status" value="1"/>
</dbReference>
<evidence type="ECO:0000313" key="7">
    <source>
        <dbReference type="Proteomes" id="UP000689195"/>
    </source>
</evidence>
<proteinExistence type="predicted"/>
<evidence type="ECO:0000256" key="5">
    <source>
        <dbReference type="SAM" id="Phobius"/>
    </source>
</evidence>
<dbReference type="SMART" id="SM00320">
    <property type="entry name" value="WD40"/>
    <property type="match status" value="4"/>
</dbReference>
<dbReference type="PROSITE" id="PS50082">
    <property type="entry name" value="WD_REPEATS_2"/>
    <property type="match status" value="2"/>
</dbReference>
<protein>
    <recommendedName>
        <fullName evidence="8">WD40-repeat-containing domain</fullName>
    </recommendedName>
</protein>
<keyword evidence="5" id="KW-0812">Transmembrane</keyword>